<dbReference type="PANTHER" id="PTHR48475:SF1">
    <property type="entry name" value="RNASE H TYPE-1 DOMAIN-CONTAINING PROTEIN"/>
    <property type="match status" value="1"/>
</dbReference>
<dbReference type="EMBL" id="JAHRHJ020000004">
    <property type="protein sequence ID" value="KAH9320393.1"/>
    <property type="molecule type" value="Genomic_DNA"/>
</dbReference>
<evidence type="ECO:0000313" key="3">
    <source>
        <dbReference type="Proteomes" id="UP000824469"/>
    </source>
</evidence>
<dbReference type="AlphaFoldDB" id="A0AA38GEF0"/>
<dbReference type="Gene3D" id="3.30.420.10">
    <property type="entry name" value="Ribonuclease H-like superfamily/Ribonuclease H"/>
    <property type="match status" value="1"/>
</dbReference>
<dbReference type="CDD" id="cd09279">
    <property type="entry name" value="RNase_HI_like"/>
    <property type="match status" value="1"/>
</dbReference>
<dbReference type="InterPro" id="IPR012337">
    <property type="entry name" value="RNaseH-like_sf"/>
</dbReference>
<reference evidence="2 3" key="1">
    <citation type="journal article" date="2021" name="Nat. Plants">
        <title>The Taxus genome provides insights into paclitaxel biosynthesis.</title>
        <authorList>
            <person name="Xiong X."/>
            <person name="Gou J."/>
            <person name="Liao Q."/>
            <person name="Li Y."/>
            <person name="Zhou Q."/>
            <person name="Bi G."/>
            <person name="Li C."/>
            <person name="Du R."/>
            <person name="Wang X."/>
            <person name="Sun T."/>
            <person name="Guo L."/>
            <person name="Liang H."/>
            <person name="Lu P."/>
            <person name="Wu Y."/>
            <person name="Zhang Z."/>
            <person name="Ro D.K."/>
            <person name="Shang Y."/>
            <person name="Huang S."/>
            <person name="Yan J."/>
        </authorList>
    </citation>
    <scope>NUCLEOTIDE SEQUENCE [LARGE SCALE GENOMIC DNA]</scope>
    <source>
        <strain evidence="2">Ta-2019</strain>
    </source>
</reference>
<dbReference type="Pfam" id="PF13456">
    <property type="entry name" value="RVT_3"/>
    <property type="match status" value="1"/>
</dbReference>
<dbReference type="GO" id="GO:0003676">
    <property type="term" value="F:nucleic acid binding"/>
    <property type="evidence" value="ECO:0007669"/>
    <property type="project" value="InterPro"/>
</dbReference>
<feature type="domain" description="RNase H type-1" evidence="1">
    <location>
        <begin position="26"/>
        <end position="141"/>
    </location>
</feature>
<sequence>MIISQDEARTPKEFIHEPNVNWTLEFDGSCSSTGSGAGVVLTSLEGNIHPFSFKLYFENMNNTAEYEALILGLSMEKEMGVKNLCARGDAELIVKQVIDIFQVKNRRLKHYRNLFWDSIEFLDAFSIEVMPRERNTRSNSLVVSGSLLIPHPNFSQEKFTIEMIHRKNIPDNVNNWKVFNDDQHLLSFLELRDNFDQLYFEGSDTFLRECVSSDEGDIKEEMNQDGCIKLKGNKIPKGLVSLENLFDKHDRYIKSKTSQGAQKSTKCENFNIGSLHEPKMVNIGKCCTLEEKKKVVNLLK</sequence>
<evidence type="ECO:0000313" key="2">
    <source>
        <dbReference type="EMBL" id="KAH9320393.1"/>
    </source>
</evidence>
<dbReference type="InterPro" id="IPR002156">
    <property type="entry name" value="RNaseH_domain"/>
</dbReference>
<gene>
    <name evidence="2" type="ORF">KI387_044493</name>
</gene>
<dbReference type="Proteomes" id="UP000824469">
    <property type="component" value="Unassembled WGS sequence"/>
</dbReference>
<name>A0AA38GEF0_TAXCH</name>
<accession>A0AA38GEF0</accession>
<feature type="non-terminal residue" evidence="2">
    <location>
        <position position="300"/>
    </location>
</feature>
<keyword evidence="3" id="KW-1185">Reference proteome</keyword>
<dbReference type="SUPFAM" id="SSF53098">
    <property type="entry name" value="Ribonuclease H-like"/>
    <property type="match status" value="1"/>
</dbReference>
<dbReference type="PANTHER" id="PTHR48475">
    <property type="entry name" value="RIBONUCLEASE H"/>
    <property type="match status" value="1"/>
</dbReference>
<protein>
    <recommendedName>
        <fullName evidence="1">RNase H type-1 domain-containing protein</fullName>
    </recommendedName>
</protein>
<organism evidence="2 3">
    <name type="scientific">Taxus chinensis</name>
    <name type="common">Chinese yew</name>
    <name type="synonym">Taxus wallichiana var. chinensis</name>
    <dbReference type="NCBI Taxonomy" id="29808"/>
    <lineage>
        <taxon>Eukaryota</taxon>
        <taxon>Viridiplantae</taxon>
        <taxon>Streptophyta</taxon>
        <taxon>Embryophyta</taxon>
        <taxon>Tracheophyta</taxon>
        <taxon>Spermatophyta</taxon>
        <taxon>Pinopsida</taxon>
        <taxon>Pinidae</taxon>
        <taxon>Conifers II</taxon>
        <taxon>Cupressales</taxon>
        <taxon>Taxaceae</taxon>
        <taxon>Taxus</taxon>
    </lineage>
</organism>
<evidence type="ECO:0000259" key="1">
    <source>
        <dbReference type="Pfam" id="PF13456"/>
    </source>
</evidence>
<dbReference type="InterPro" id="IPR036397">
    <property type="entry name" value="RNaseH_sf"/>
</dbReference>
<dbReference type="GO" id="GO:0004523">
    <property type="term" value="F:RNA-DNA hybrid ribonuclease activity"/>
    <property type="evidence" value="ECO:0007669"/>
    <property type="project" value="InterPro"/>
</dbReference>
<proteinExistence type="predicted"/>
<comment type="caution">
    <text evidence="2">The sequence shown here is derived from an EMBL/GenBank/DDBJ whole genome shotgun (WGS) entry which is preliminary data.</text>
</comment>